<dbReference type="Proteomes" id="UP001177140">
    <property type="component" value="Unassembled WGS sequence"/>
</dbReference>
<gene>
    <name evidence="5" type="ORF">MKW94_001279</name>
</gene>
<keyword evidence="1" id="KW-0813">Transport</keyword>
<sequence>MARNSSSLLRSLFLARYNKTFSSSASIKTQAKSTSSSTTTSGYFSSQMKPSFPFASSSVPLFSSLYFSSATRSFSSYYSPSLRRAPAPQVKMIQSKEEFDSTLRIFDVFGGSAIFYFTAEWCGPCKSLGPIFDKLCYQYHHKVSFYKVDIDEETIQENLEKLNITSVPTFLFFRLGKKTDDILVEADEGKLKEIVERLYGILSY</sequence>
<evidence type="ECO:0000313" key="5">
    <source>
        <dbReference type="EMBL" id="MCL7042450.1"/>
    </source>
</evidence>
<dbReference type="Pfam" id="PF00085">
    <property type="entry name" value="Thioredoxin"/>
    <property type="match status" value="1"/>
</dbReference>
<keyword evidence="6" id="KW-1185">Reference proteome</keyword>
<dbReference type="FunFam" id="3.40.30.10:FF:000245">
    <property type="entry name" value="Thioredoxin"/>
    <property type="match status" value="1"/>
</dbReference>
<dbReference type="InterPro" id="IPR036249">
    <property type="entry name" value="Thioredoxin-like_sf"/>
</dbReference>
<proteinExistence type="predicted"/>
<evidence type="ECO:0000256" key="1">
    <source>
        <dbReference type="ARBA" id="ARBA00022982"/>
    </source>
</evidence>
<reference evidence="5" key="1">
    <citation type="submission" date="2022-03" db="EMBL/GenBank/DDBJ databases">
        <title>A functionally conserved STORR gene fusion in Papaver species that diverged 16.8 million years ago.</title>
        <authorList>
            <person name="Catania T."/>
        </authorList>
    </citation>
    <scope>NUCLEOTIDE SEQUENCE</scope>
    <source>
        <strain evidence="5">S-191538</strain>
    </source>
</reference>
<keyword evidence="2" id="KW-1015">Disulfide bond</keyword>
<evidence type="ECO:0000256" key="3">
    <source>
        <dbReference type="ARBA" id="ARBA00023284"/>
    </source>
</evidence>
<evidence type="ECO:0000313" key="6">
    <source>
        <dbReference type="Proteomes" id="UP001177140"/>
    </source>
</evidence>
<protein>
    <recommendedName>
        <fullName evidence="4">Thioredoxin domain-containing protein</fullName>
    </recommendedName>
</protein>
<dbReference type="SUPFAM" id="SSF52833">
    <property type="entry name" value="Thioredoxin-like"/>
    <property type="match status" value="1"/>
</dbReference>
<dbReference type="PRINTS" id="PR00421">
    <property type="entry name" value="THIOREDOXIN"/>
</dbReference>
<keyword evidence="3" id="KW-0676">Redox-active center</keyword>
<dbReference type="InterPro" id="IPR013766">
    <property type="entry name" value="Thioredoxin_domain"/>
</dbReference>
<organism evidence="5 6">
    <name type="scientific">Papaver nudicaule</name>
    <name type="common">Iceland poppy</name>
    <dbReference type="NCBI Taxonomy" id="74823"/>
    <lineage>
        <taxon>Eukaryota</taxon>
        <taxon>Viridiplantae</taxon>
        <taxon>Streptophyta</taxon>
        <taxon>Embryophyta</taxon>
        <taxon>Tracheophyta</taxon>
        <taxon>Spermatophyta</taxon>
        <taxon>Magnoliopsida</taxon>
        <taxon>Ranunculales</taxon>
        <taxon>Papaveraceae</taxon>
        <taxon>Papaveroideae</taxon>
        <taxon>Papaver</taxon>
    </lineage>
</organism>
<dbReference type="CDD" id="cd02947">
    <property type="entry name" value="TRX_family"/>
    <property type="match status" value="1"/>
</dbReference>
<evidence type="ECO:0000259" key="4">
    <source>
        <dbReference type="PROSITE" id="PS51352"/>
    </source>
</evidence>
<keyword evidence="1" id="KW-0249">Electron transport</keyword>
<name>A0AA42AWG5_PAPNU</name>
<dbReference type="Gene3D" id="3.40.30.10">
    <property type="entry name" value="Glutaredoxin"/>
    <property type="match status" value="1"/>
</dbReference>
<dbReference type="AlphaFoldDB" id="A0AA42AWG5"/>
<accession>A0AA42AWG5</accession>
<evidence type="ECO:0000256" key="2">
    <source>
        <dbReference type="ARBA" id="ARBA00023157"/>
    </source>
</evidence>
<comment type="caution">
    <text evidence="5">The sequence shown here is derived from an EMBL/GenBank/DDBJ whole genome shotgun (WGS) entry which is preliminary data.</text>
</comment>
<dbReference type="PANTHER" id="PTHR46115">
    <property type="entry name" value="THIOREDOXIN-LIKE PROTEIN 1"/>
    <property type="match status" value="1"/>
</dbReference>
<feature type="domain" description="Thioredoxin" evidence="4">
    <location>
        <begin position="81"/>
        <end position="204"/>
    </location>
</feature>
<dbReference type="EMBL" id="JAJJMA010235373">
    <property type="protein sequence ID" value="MCL7042450.1"/>
    <property type="molecule type" value="Genomic_DNA"/>
</dbReference>
<dbReference type="PROSITE" id="PS51352">
    <property type="entry name" value="THIOREDOXIN_2"/>
    <property type="match status" value="1"/>
</dbReference>